<sequence length="132" mass="14183">MKLSFHKLANLFALLFLMLAAIWLWAPNLLLADWGVAFTPAVALVGRRGAAFYAGVAVMFFTARHAPHSPARTALIRGGLVICLMLAGLGVYELASGHATPAILVAVCLEVAGALALLYVGREQSEVLRRRR</sequence>
<evidence type="ECO:0000313" key="3">
    <source>
        <dbReference type="Proteomes" id="UP000534388"/>
    </source>
</evidence>
<evidence type="ECO:0000256" key="1">
    <source>
        <dbReference type="SAM" id="Phobius"/>
    </source>
</evidence>
<dbReference type="AlphaFoldDB" id="A0A7W2EWY0"/>
<dbReference type="EMBL" id="JACEZT010000024">
    <property type="protein sequence ID" value="MBA5640070.1"/>
    <property type="molecule type" value="Genomic_DNA"/>
</dbReference>
<reference evidence="2 3" key="1">
    <citation type="submission" date="2020-07" db="EMBL/GenBank/DDBJ databases">
        <title>Novel species isolated from subtropical streams in China.</title>
        <authorList>
            <person name="Lu H."/>
        </authorList>
    </citation>
    <scope>NUCLEOTIDE SEQUENCE [LARGE SCALE GENOMIC DNA]</scope>
    <source>
        <strain evidence="2 3">LX20W</strain>
    </source>
</reference>
<feature type="transmembrane region" description="Helical" evidence="1">
    <location>
        <begin position="74"/>
        <end position="95"/>
    </location>
</feature>
<accession>A0A7W2EWY0</accession>
<name>A0A7W2EWY0_9BURK</name>
<proteinExistence type="predicted"/>
<feature type="transmembrane region" description="Helical" evidence="1">
    <location>
        <begin position="42"/>
        <end position="62"/>
    </location>
</feature>
<keyword evidence="3" id="KW-1185">Reference proteome</keyword>
<dbReference type="Proteomes" id="UP000534388">
    <property type="component" value="Unassembled WGS sequence"/>
</dbReference>
<evidence type="ECO:0000313" key="2">
    <source>
        <dbReference type="EMBL" id="MBA5640070.1"/>
    </source>
</evidence>
<feature type="transmembrane region" description="Helical" evidence="1">
    <location>
        <begin position="101"/>
        <end position="121"/>
    </location>
</feature>
<keyword evidence="1" id="KW-0812">Transmembrane</keyword>
<evidence type="ECO:0008006" key="4">
    <source>
        <dbReference type="Google" id="ProtNLM"/>
    </source>
</evidence>
<dbReference type="RefSeq" id="WP_182167150.1">
    <property type="nucleotide sequence ID" value="NZ_JACEZT010000024.1"/>
</dbReference>
<organism evidence="2 3">
    <name type="scientific">Rugamonas brunnea</name>
    <dbReference type="NCBI Taxonomy" id="2758569"/>
    <lineage>
        <taxon>Bacteria</taxon>
        <taxon>Pseudomonadati</taxon>
        <taxon>Pseudomonadota</taxon>
        <taxon>Betaproteobacteria</taxon>
        <taxon>Burkholderiales</taxon>
        <taxon>Oxalobacteraceae</taxon>
        <taxon>Telluria group</taxon>
        <taxon>Rugamonas</taxon>
    </lineage>
</organism>
<protein>
    <recommendedName>
        <fullName evidence="4">DUF4345 domain-containing protein</fullName>
    </recommendedName>
</protein>
<keyword evidence="1" id="KW-1133">Transmembrane helix</keyword>
<keyword evidence="1" id="KW-0472">Membrane</keyword>
<comment type="caution">
    <text evidence="2">The sequence shown here is derived from an EMBL/GenBank/DDBJ whole genome shotgun (WGS) entry which is preliminary data.</text>
</comment>
<gene>
    <name evidence="2" type="ORF">H3H37_23695</name>
</gene>